<sequence>MRRRGALLVLTVAAAVLAALLVATPGQAVTPATRQVAQRTTTGFKPEAGAHFNNPNGGDAAHRAIEDVVYRSIQHTHKGDEIRISLFSFDRKRMSDALIRAYRRGVAVQLLLNGHQNTAAMKQMRHVFGANRARRSFIYQCERGCRGGSFLHSKFYLFSRSGIAKNVVMVGSNNFTYNAQVHQWNDLLVMNDRPNTYDAFENVFEQMKKDTRADPLYQIFKISSGSTLRVFPFPKATATNDPIIRILSQVHCRGAAKGYGTNGRTRIRIDQHRIGGERGGWLARRLVRLWAAGCDIKVMHGSVDAPVKRAFRARTKRGLIPVRANGFDYDRDGFLDVYTHHKYMTISGYYGDNRRTNMVMTGSSNWAGIGVTGDEVVYTTTSTRYRRQYERNWNYIWTHGSRAVSYRGGARAGTSYRTADGSMVDSGLLGDTEPKPGGRHWEND</sequence>
<evidence type="ECO:0000259" key="9">
    <source>
        <dbReference type="Pfam" id="PF13091"/>
    </source>
</evidence>
<feature type="chain" id="PRO_5047297441" description="phospholipase D" evidence="8">
    <location>
        <begin position="29"/>
        <end position="444"/>
    </location>
</feature>
<evidence type="ECO:0000256" key="7">
    <source>
        <dbReference type="SAM" id="MobiDB-lite"/>
    </source>
</evidence>
<dbReference type="EC" id="3.1.4.4" evidence="3"/>
<proteinExistence type="inferred from homology"/>
<reference evidence="10 11" key="1">
    <citation type="submission" date="2023-07" db="EMBL/GenBank/DDBJ databases">
        <title>Sequencing the genomes of 1000 actinobacteria strains.</title>
        <authorList>
            <person name="Klenk H.-P."/>
        </authorList>
    </citation>
    <scope>NUCLEOTIDE SEQUENCE [LARGE SCALE GENOMIC DNA]</scope>
    <source>
        <strain evidence="10 11">DSM 19426</strain>
    </source>
</reference>
<evidence type="ECO:0000313" key="10">
    <source>
        <dbReference type="EMBL" id="MDR7363098.1"/>
    </source>
</evidence>
<feature type="region of interest" description="Disordered" evidence="7">
    <location>
        <begin position="423"/>
        <end position="444"/>
    </location>
</feature>
<comment type="caution">
    <text evidence="10">The sequence shown here is derived from an EMBL/GenBank/DDBJ whole genome shotgun (WGS) entry which is preliminary data.</text>
</comment>
<keyword evidence="5" id="KW-0442">Lipid degradation</keyword>
<dbReference type="InterPro" id="IPR051406">
    <property type="entry name" value="PLD_domain"/>
</dbReference>
<feature type="signal peptide" evidence="8">
    <location>
        <begin position="1"/>
        <end position="28"/>
    </location>
</feature>
<evidence type="ECO:0000256" key="5">
    <source>
        <dbReference type="ARBA" id="ARBA00022963"/>
    </source>
</evidence>
<dbReference type="Pfam" id="PF13091">
    <property type="entry name" value="PLDc_2"/>
    <property type="match status" value="1"/>
</dbReference>
<gene>
    <name evidence="10" type="ORF">J2S63_002651</name>
</gene>
<dbReference type="Proteomes" id="UP001183648">
    <property type="component" value="Unassembled WGS sequence"/>
</dbReference>
<name>A0ABU2BXG8_9ACTN</name>
<evidence type="ECO:0000256" key="3">
    <source>
        <dbReference type="ARBA" id="ARBA00012027"/>
    </source>
</evidence>
<dbReference type="RefSeq" id="WP_310303044.1">
    <property type="nucleotide sequence ID" value="NZ_BAAAPS010000010.1"/>
</dbReference>
<accession>A0ABU2BXG8</accession>
<keyword evidence="6" id="KW-0443">Lipid metabolism</keyword>
<comment type="similarity">
    <text evidence="2">Belongs to the phospholipase D family.</text>
</comment>
<evidence type="ECO:0000256" key="8">
    <source>
        <dbReference type="SAM" id="SignalP"/>
    </source>
</evidence>
<protein>
    <recommendedName>
        <fullName evidence="3">phospholipase D</fullName>
        <ecNumber evidence="3">3.1.4.4</ecNumber>
    </recommendedName>
</protein>
<keyword evidence="4" id="KW-0378">Hydrolase</keyword>
<comment type="catalytic activity">
    <reaction evidence="1">
        <text>a 1,2-diacyl-sn-glycero-3-phosphocholine + H2O = a 1,2-diacyl-sn-glycero-3-phosphate + choline + H(+)</text>
        <dbReference type="Rhea" id="RHEA:14445"/>
        <dbReference type="ChEBI" id="CHEBI:15354"/>
        <dbReference type="ChEBI" id="CHEBI:15377"/>
        <dbReference type="ChEBI" id="CHEBI:15378"/>
        <dbReference type="ChEBI" id="CHEBI:57643"/>
        <dbReference type="ChEBI" id="CHEBI:58608"/>
        <dbReference type="EC" id="3.1.4.4"/>
    </reaction>
</comment>
<organism evidence="10 11">
    <name type="scientific">Nocardioides marmoribigeumensis</name>
    <dbReference type="NCBI Taxonomy" id="433649"/>
    <lineage>
        <taxon>Bacteria</taxon>
        <taxon>Bacillati</taxon>
        <taxon>Actinomycetota</taxon>
        <taxon>Actinomycetes</taxon>
        <taxon>Propionibacteriales</taxon>
        <taxon>Nocardioidaceae</taxon>
        <taxon>Nocardioides</taxon>
    </lineage>
</organism>
<evidence type="ECO:0000256" key="4">
    <source>
        <dbReference type="ARBA" id="ARBA00022801"/>
    </source>
</evidence>
<dbReference type="PANTHER" id="PTHR43856">
    <property type="entry name" value="CARDIOLIPIN HYDROLASE"/>
    <property type="match status" value="1"/>
</dbReference>
<evidence type="ECO:0000313" key="11">
    <source>
        <dbReference type="Proteomes" id="UP001183648"/>
    </source>
</evidence>
<dbReference type="Gene3D" id="3.30.870.10">
    <property type="entry name" value="Endonuclease Chain A"/>
    <property type="match status" value="2"/>
</dbReference>
<evidence type="ECO:0000256" key="6">
    <source>
        <dbReference type="ARBA" id="ARBA00023098"/>
    </source>
</evidence>
<feature type="domain" description="Phospholipase D-like" evidence="9">
    <location>
        <begin position="73"/>
        <end position="207"/>
    </location>
</feature>
<keyword evidence="11" id="KW-1185">Reference proteome</keyword>
<feature type="compositionally biased region" description="Basic and acidic residues" evidence="7">
    <location>
        <begin position="432"/>
        <end position="444"/>
    </location>
</feature>
<dbReference type="PANTHER" id="PTHR43856:SF1">
    <property type="entry name" value="MITOCHONDRIAL CARDIOLIPIN HYDROLASE"/>
    <property type="match status" value="1"/>
</dbReference>
<dbReference type="InterPro" id="IPR025202">
    <property type="entry name" value="PLD-like_dom"/>
</dbReference>
<dbReference type="SUPFAM" id="SSF56024">
    <property type="entry name" value="Phospholipase D/nuclease"/>
    <property type="match status" value="2"/>
</dbReference>
<keyword evidence="8" id="KW-0732">Signal</keyword>
<dbReference type="EMBL" id="JAVDYG010000001">
    <property type="protein sequence ID" value="MDR7363098.1"/>
    <property type="molecule type" value="Genomic_DNA"/>
</dbReference>
<evidence type="ECO:0000256" key="2">
    <source>
        <dbReference type="ARBA" id="ARBA00008664"/>
    </source>
</evidence>
<evidence type="ECO:0000256" key="1">
    <source>
        <dbReference type="ARBA" id="ARBA00000798"/>
    </source>
</evidence>